<evidence type="ECO:0000313" key="8">
    <source>
        <dbReference type="EMBL" id="AYF02663.1"/>
    </source>
</evidence>
<evidence type="ECO:0000313" key="13">
    <source>
        <dbReference type="Proteomes" id="UP000324507"/>
    </source>
</evidence>
<dbReference type="KEGG" id="pye:A6J80_09550"/>
<evidence type="ECO:0000256" key="4">
    <source>
        <dbReference type="ARBA" id="ARBA00023239"/>
    </source>
</evidence>
<dbReference type="PANTHER" id="PTHR33337">
    <property type="entry name" value="GFA DOMAIN-CONTAINING PROTEIN"/>
    <property type="match status" value="1"/>
</dbReference>
<dbReference type="EMBL" id="CP044081">
    <property type="protein sequence ID" value="QEU07362.1"/>
    <property type="molecule type" value="Genomic_DNA"/>
</dbReference>
<accession>A0A1V0GRY4</accession>
<evidence type="ECO:0000256" key="1">
    <source>
        <dbReference type="ARBA" id="ARBA00005495"/>
    </source>
</evidence>
<keyword evidence="4" id="KW-0456">Lyase</keyword>
<dbReference type="Pfam" id="PF04828">
    <property type="entry name" value="GFA"/>
    <property type="match status" value="1"/>
</dbReference>
<evidence type="ECO:0000256" key="3">
    <source>
        <dbReference type="ARBA" id="ARBA00022833"/>
    </source>
</evidence>
<keyword evidence="2" id="KW-0479">Metal-binding</keyword>
<dbReference type="STRING" id="147645.A6J80_09550"/>
<evidence type="ECO:0000313" key="9">
    <source>
        <dbReference type="EMBL" id="QEU07362.1"/>
    </source>
</evidence>
<keyword evidence="3" id="KW-0862">Zinc</keyword>
<dbReference type="GO" id="GO:0016846">
    <property type="term" value="F:carbon-sulfur lyase activity"/>
    <property type="evidence" value="ECO:0007669"/>
    <property type="project" value="InterPro"/>
</dbReference>
<evidence type="ECO:0000313" key="7">
    <source>
        <dbReference type="EMBL" id="ATQ55355.1"/>
    </source>
</evidence>
<dbReference type="OrthoDB" id="9807246at2"/>
<dbReference type="Proteomes" id="UP000191257">
    <property type="component" value="Chromosome"/>
</dbReference>
<reference evidence="6" key="3">
    <citation type="submission" date="2017-12" db="EMBL/GenBank/DDBJ databases">
        <title>FDA dAtabase for Regulatory Grade micrObial Sequences (FDA-ARGOS): Supporting development and validation of Infectious Disease Dx tests.</title>
        <authorList>
            <person name="Campos J."/>
            <person name="Goldberg B."/>
            <person name="Tallon L."/>
            <person name="Sadzewicz L."/>
            <person name="Sengamalay N."/>
            <person name="Ott S."/>
            <person name="Godinez A."/>
            <person name="Nagaraj S."/>
            <person name="Vyas G."/>
            <person name="Aluvathingal J."/>
            <person name="Nadendla S."/>
            <person name="Geyer C."/>
            <person name="Nandy P."/>
            <person name="Hobson J."/>
            <person name="Sichtig H."/>
        </authorList>
    </citation>
    <scope>NUCLEOTIDE SEQUENCE</scope>
    <source>
        <strain evidence="6">FDAARGOS_252</strain>
    </source>
</reference>
<dbReference type="Proteomes" id="UP000272010">
    <property type="component" value="Chromosome"/>
</dbReference>
<proteinExistence type="inferred from homology"/>
<reference evidence="10" key="1">
    <citation type="submission" date="2017-03" db="EMBL/GenBank/DDBJ databases">
        <title>FDA dAtabase for Regulatory Grade micrObial Sequences (FDA-ARGOS): Supporting development and validation of Infectious Disease Dx tests.</title>
        <authorList>
            <person name="Minogue T."/>
            <person name="Wolcott M."/>
            <person name="Wasieloski L."/>
            <person name="Aguilar W."/>
            <person name="Moore D."/>
            <person name="Tallon L."/>
            <person name="Sadzewicz L."/>
            <person name="Sengamalay N."/>
            <person name="Ott S."/>
            <person name="Godinez A."/>
            <person name="Nagaraj S."/>
            <person name="Nadendla S."/>
            <person name="Geyer C."/>
            <person name="Sichtig H."/>
        </authorList>
    </citation>
    <scope>NUCLEOTIDE SEQUENCE [LARGE SCALE GENOMIC DNA]</scope>
    <source>
        <strain evidence="10">FDAARGOS_252</strain>
    </source>
</reference>
<dbReference type="GO" id="GO:0046872">
    <property type="term" value="F:metal ion binding"/>
    <property type="evidence" value="ECO:0007669"/>
    <property type="project" value="UniProtKB-KW"/>
</dbReference>
<evidence type="ECO:0000313" key="6">
    <source>
        <dbReference type="EMBL" id="ARC36593.1"/>
    </source>
</evidence>
<protein>
    <submittedName>
        <fullName evidence="6">GFA family protein</fullName>
    </submittedName>
</protein>
<dbReference type="Proteomes" id="UP000324507">
    <property type="component" value="Chromosome"/>
</dbReference>
<comment type="similarity">
    <text evidence="1">Belongs to the Gfa family.</text>
</comment>
<reference evidence="7 11" key="2">
    <citation type="submission" date="2017-10" db="EMBL/GenBank/DDBJ databases">
        <title>Complete genome sequence of Paracoccus yeei TT13 isolated from human skin.</title>
        <authorList>
            <person name="Lee K."/>
            <person name="Lim J.Y."/>
            <person name="Hwang I."/>
        </authorList>
    </citation>
    <scope>NUCLEOTIDE SEQUENCE [LARGE SCALE GENOMIC DNA]</scope>
    <source>
        <strain evidence="7 11">TT13</strain>
    </source>
</reference>
<dbReference type="AlphaFoldDB" id="A0A1V0GRY4"/>
<feature type="domain" description="CENP-V/GFA" evidence="5">
    <location>
        <begin position="9"/>
        <end position="120"/>
    </location>
</feature>
<evidence type="ECO:0000259" key="5">
    <source>
        <dbReference type="PROSITE" id="PS51891"/>
    </source>
</evidence>
<dbReference type="eggNOG" id="COG3791">
    <property type="taxonomic scope" value="Bacteria"/>
</dbReference>
<gene>
    <name evidence="6" type="ORF">A6J80_09550</name>
    <name evidence="9" type="ORF">FOB51_04605</name>
    <name evidence="8" type="ORF">PY32053_03079</name>
    <name evidence="7" type="ORF">PYTT13_05695</name>
</gene>
<reference evidence="9 13" key="6">
    <citation type="submission" date="2019-09" db="EMBL/GenBank/DDBJ databases">
        <title>FDA dAtabase for Regulatory Grade micrObial Sequences (FDA-ARGOS): Supporting development and validation of Infectious Disease Dx tests.</title>
        <authorList>
            <person name="Sciortino C."/>
            <person name="Tallon L."/>
            <person name="Sadzewicz L."/>
            <person name="Vavikolanu K."/>
            <person name="Mehta A."/>
            <person name="Aluvathingal J."/>
            <person name="Nadendla S."/>
            <person name="Nandy P."/>
            <person name="Geyer C."/>
            <person name="Yan Y."/>
            <person name="Sichtig H."/>
        </authorList>
    </citation>
    <scope>NUCLEOTIDE SEQUENCE [LARGE SCALE GENOMIC DNA]</scope>
    <source>
        <strain evidence="9 13">FDAARGOS_643</strain>
    </source>
</reference>
<dbReference type="PANTHER" id="PTHR33337:SF40">
    <property type="entry name" value="CENP-V_GFA DOMAIN-CONTAINING PROTEIN-RELATED"/>
    <property type="match status" value="1"/>
</dbReference>
<dbReference type="SUPFAM" id="SSF51316">
    <property type="entry name" value="Mss4-like"/>
    <property type="match status" value="1"/>
</dbReference>
<reference evidence="12" key="5">
    <citation type="submission" date="2018-07" db="EMBL/GenBank/DDBJ databases">
        <title>Genome Structure of the Opportunistic Pathogen Paracoccus yeei (Alphaproteobacteria) and Identification of Putative Virulence Factors.</title>
        <authorList>
            <person name="Lasek R."/>
            <person name="Szuplewska M."/>
            <person name="Mitura M."/>
            <person name="Decewicz P."/>
            <person name="Chmielowska C."/>
            <person name="Pawlot A."/>
            <person name="Sentkowska D."/>
            <person name="Czarnecki J."/>
            <person name="Bartosik D."/>
        </authorList>
    </citation>
    <scope>NUCLEOTIDE SEQUENCE [LARGE SCALE GENOMIC DNA]</scope>
    <source>
        <strain evidence="12">CCUG 32053</strain>
    </source>
</reference>
<evidence type="ECO:0000313" key="11">
    <source>
        <dbReference type="Proteomes" id="UP000229314"/>
    </source>
</evidence>
<reference evidence="8" key="4">
    <citation type="journal article" date="2018" name="Front. Microbiol.">
        <title>Genome Structure of the Opportunistic Pathogen Paracoccus yeei (Alphaproteobacteria) and Identification of Putative Virulence Factors.</title>
        <authorList>
            <person name="Lasek R."/>
            <person name="Szuplewska M."/>
            <person name="Mitura M."/>
            <person name="Decewicz P."/>
            <person name="Chmielowska C."/>
            <person name="Pawlot A."/>
            <person name="Sentkowska D."/>
            <person name="Czarnecki J."/>
            <person name="Bartosik D."/>
        </authorList>
    </citation>
    <scope>NUCLEOTIDE SEQUENCE</scope>
    <source>
        <strain evidence="8">CCUG 32053</strain>
    </source>
</reference>
<keyword evidence="10" id="KW-1185">Reference proteome</keyword>
<dbReference type="InterPro" id="IPR011057">
    <property type="entry name" value="Mss4-like_sf"/>
</dbReference>
<evidence type="ECO:0000313" key="10">
    <source>
        <dbReference type="Proteomes" id="UP000191257"/>
    </source>
</evidence>
<evidence type="ECO:0000256" key="2">
    <source>
        <dbReference type="ARBA" id="ARBA00022723"/>
    </source>
</evidence>
<evidence type="ECO:0000313" key="12">
    <source>
        <dbReference type="Proteomes" id="UP000272010"/>
    </source>
</evidence>
<dbReference type="GeneID" id="78897164"/>
<dbReference type="RefSeq" id="WP_028719582.1">
    <property type="nucleotide sequence ID" value="NZ_CAJGAB010000008.1"/>
</dbReference>
<dbReference type="EMBL" id="CP031078">
    <property type="protein sequence ID" value="AYF02663.1"/>
    <property type="molecule type" value="Genomic_DNA"/>
</dbReference>
<dbReference type="Proteomes" id="UP000229314">
    <property type="component" value="Chromosome"/>
</dbReference>
<dbReference type="EMBL" id="CP024422">
    <property type="protein sequence ID" value="ATQ55355.1"/>
    <property type="molecule type" value="Genomic_DNA"/>
</dbReference>
<dbReference type="InterPro" id="IPR006913">
    <property type="entry name" value="CENP-V/GFA"/>
</dbReference>
<dbReference type="PROSITE" id="PS51891">
    <property type="entry name" value="CENP_V_GFA"/>
    <property type="match status" value="1"/>
</dbReference>
<sequence>MSVSDEVEFTGHCLCGKIGFRGTYDDSNDLKACHCSQCRRWSGHYWAAILPKWLEIRGEPKWYRASDFASRGFCPDCGSSLFWQRDGSSIIDVAAGAIDNPTGLRLQGHIFTADKGDYYDIADGLPQDPGES</sequence>
<dbReference type="Gene3D" id="3.90.1590.10">
    <property type="entry name" value="glutathione-dependent formaldehyde- activating enzyme (gfa)"/>
    <property type="match status" value="1"/>
</dbReference>
<dbReference type="EMBL" id="CP020442">
    <property type="protein sequence ID" value="ARC36593.1"/>
    <property type="molecule type" value="Genomic_DNA"/>
</dbReference>
<name>A0A1V0GRY4_9RHOB</name>
<organism evidence="6 10">
    <name type="scientific">Paracoccus yeei</name>
    <dbReference type="NCBI Taxonomy" id="147645"/>
    <lineage>
        <taxon>Bacteria</taxon>
        <taxon>Pseudomonadati</taxon>
        <taxon>Pseudomonadota</taxon>
        <taxon>Alphaproteobacteria</taxon>
        <taxon>Rhodobacterales</taxon>
        <taxon>Paracoccaceae</taxon>
        <taxon>Paracoccus</taxon>
    </lineage>
</organism>